<organism evidence="1 2">
    <name type="scientific">Symbiodinium necroappetens</name>
    <dbReference type="NCBI Taxonomy" id="1628268"/>
    <lineage>
        <taxon>Eukaryota</taxon>
        <taxon>Sar</taxon>
        <taxon>Alveolata</taxon>
        <taxon>Dinophyceae</taxon>
        <taxon>Suessiales</taxon>
        <taxon>Symbiodiniaceae</taxon>
        <taxon>Symbiodinium</taxon>
    </lineage>
</organism>
<reference evidence="1" key="1">
    <citation type="submission" date="2021-02" db="EMBL/GenBank/DDBJ databases">
        <authorList>
            <person name="Dougan E. K."/>
            <person name="Rhodes N."/>
            <person name="Thang M."/>
            <person name="Chan C."/>
        </authorList>
    </citation>
    <scope>NUCLEOTIDE SEQUENCE</scope>
</reference>
<evidence type="ECO:0000313" key="1">
    <source>
        <dbReference type="EMBL" id="CAE7917819.1"/>
    </source>
</evidence>
<feature type="non-terminal residue" evidence="1">
    <location>
        <position position="1"/>
    </location>
</feature>
<name>A0A813BUI4_9DINO</name>
<sequence>VQGADTSHGFFVLSCLRSTLHSDVIPRVPVALAAPMLILCTPPLLVFVSALDPTLAQHVSRTSTRSQRKLRAAHVQESKIRENPWHCVQGEENEIPYSHSFGAAAALGGCLAGFVNSRLLHFLIPKDSSIWYALVRFQEKLRERNPVPAPCNKGPQRALTAFQIFDFMNEFQHYIRDRNLYYIDSNIVRPLTSELKLSLAEVLGPCQVSWFVSHFWGTRFTYTCEALRRHAEAVVVSDHAGTSWESVSYWICAFSNNQYCIDEELGKSHYESSFYLALHSSSVQGTCMILDEHALPLSLGCSRAVAEVVSWVRLLTSTAGALDAQAHMSITTCLFN</sequence>
<evidence type="ECO:0000313" key="2">
    <source>
        <dbReference type="Proteomes" id="UP000601435"/>
    </source>
</evidence>
<dbReference type="OrthoDB" id="420543at2759"/>
<gene>
    <name evidence="1" type="ORF">SNEC2469_LOCUS31484</name>
</gene>
<accession>A0A813BUI4</accession>
<dbReference type="EMBL" id="CAJNJA010076460">
    <property type="protein sequence ID" value="CAE7917819.1"/>
    <property type="molecule type" value="Genomic_DNA"/>
</dbReference>
<dbReference type="Proteomes" id="UP000601435">
    <property type="component" value="Unassembled WGS sequence"/>
</dbReference>
<protein>
    <submittedName>
        <fullName evidence="1">Uncharacterized protein</fullName>
    </submittedName>
</protein>
<keyword evidence="2" id="KW-1185">Reference proteome</keyword>
<dbReference type="AlphaFoldDB" id="A0A813BUI4"/>
<proteinExistence type="predicted"/>
<comment type="caution">
    <text evidence="1">The sequence shown here is derived from an EMBL/GenBank/DDBJ whole genome shotgun (WGS) entry which is preliminary data.</text>
</comment>